<dbReference type="AlphaFoldDB" id="A0A8X7Z8A9"/>
<sequence>MHHSHMGCFPIIAQEEKNTSLDFCPRLLLPGLHPQDEPSNQVEISSSSSSQRSCMSIDINSTDSCDMIEAPSLVLTLPHPIYGV</sequence>
<keyword evidence="3" id="KW-1185">Reference proteome</keyword>
<evidence type="ECO:0000313" key="3">
    <source>
        <dbReference type="Proteomes" id="UP000886885"/>
    </source>
</evidence>
<protein>
    <submittedName>
        <fullName evidence="2">Uncharacterized protein</fullName>
    </submittedName>
</protein>
<name>A0A8X7Z8A9_POPTO</name>
<gene>
    <name evidence="2" type="ORF">POTOM_029073</name>
</gene>
<feature type="region of interest" description="Disordered" evidence="1">
    <location>
        <begin position="32"/>
        <end position="53"/>
    </location>
</feature>
<dbReference type="EMBL" id="JAAWWB010000015">
    <property type="protein sequence ID" value="KAG6765059.1"/>
    <property type="molecule type" value="Genomic_DNA"/>
</dbReference>
<comment type="caution">
    <text evidence="2">The sequence shown here is derived from an EMBL/GenBank/DDBJ whole genome shotgun (WGS) entry which is preliminary data.</text>
</comment>
<organism evidence="2 3">
    <name type="scientific">Populus tomentosa</name>
    <name type="common">Chinese white poplar</name>
    <dbReference type="NCBI Taxonomy" id="118781"/>
    <lineage>
        <taxon>Eukaryota</taxon>
        <taxon>Viridiplantae</taxon>
        <taxon>Streptophyta</taxon>
        <taxon>Embryophyta</taxon>
        <taxon>Tracheophyta</taxon>
        <taxon>Spermatophyta</taxon>
        <taxon>Magnoliopsida</taxon>
        <taxon>eudicotyledons</taxon>
        <taxon>Gunneridae</taxon>
        <taxon>Pentapetalae</taxon>
        <taxon>rosids</taxon>
        <taxon>fabids</taxon>
        <taxon>Malpighiales</taxon>
        <taxon>Salicaceae</taxon>
        <taxon>Saliceae</taxon>
        <taxon>Populus</taxon>
    </lineage>
</organism>
<evidence type="ECO:0000256" key="1">
    <source>
        <dbReference type="SAM" id="MobiDB-lite"/>
    </source>
</evidence>
<proteinExistence type="predicted"/>
<dbReference type="Proteomes" id="UP000886885">
    <property type="component" value="Chromosome 8A"/>
</dbReference>
<evidence type="ECO:0000313" key="2">
    <source>
        <dbReference type="EMBL" id="KAG6765059.1"/>
    </source>
</evidence>
<accession>A0A8X7Z8A9</accession>
<reference evidence="2" key="1">
    <citation type="journal article" date="2020" name="bioRxiv">
        <title>Hybrid origin of Populus tomentosa Carr. identified through genome sequencing and phylogenomic analysis.</title>
        <authorList>
            <person name="An X."/>
            <person name="Gao K."/>
            <person name="Chen Z."/>
            <person name="Li J."/>
            <person name="Yang X."/>
            <person name="Yang X."/>
            <person name="Zhou J."/>
            <person name="Guo T."/>
            <person name="Zhao T."/>
            <person name="Huang S."/>
            <person name="Miao D."/>
            <person name="Khan W.U."/>
            <person name="Rao P."/>
            <person name="Ye M."/>
            <person name="Lei B."/>
            <person name="Liao W."/>
            <person name="Wang J."/>
            <person name="Ji L."/>
            <person name="Li Y."/>
            <person name="Guo B."/>
            <person name="Mustafa N.S."/>
            <person name="Li S."/>
            <person name="Yun Q."/>
            <person name="Keller S.R."/>
            <person name="Mao J."/>
            <person name="Zhang R."/>
            <person name="Strauss S.H."/>
        </authorList>
    </citation>
    <scope>NUCLEOTIDE SEQUENCE</scope>
    <source>
        <strain evidence="2">GM15</strain>
        <tissue evidence="2">Leaf</tissue>
    </source>
</reference>